<dbReference type="InterPro" id="IPR007724">
    <property type="entry name" value="Poly_GlycHdrlase"/>
</dbReference>
<protein>
    <recommendedName>
        <fullName evidence="1">PARG catalytic Macro domain-containing protein</fullName>
    </recommendedName>
</protein>
<proteinExistence type="predicted"/>
<reference evidence="2 3" key="1">
    <citation type="submission" date="2021-11" db="EMBL/GenBank/DDBJ databases">
        <authorList>
            <person name="Islam A."/>
            <person name="Islam S."/>
            <person name="Flora M.S."/>
            <person name="Rahman M."/>
            <person name="Ziaur R.M."/>
            <person name="Epstein J.H."/>
            <person name="Hassan M."/>
            <person name="Klassen M."/>
            <person name="Woodard K."/>
            <person name="Webb A."/>
            <person name="Webby R.J."/>
            <person name="El Zowalaty M.E."/>
        </authorList>
    </citation>
    <scope>NUCLEOTIDE SEQUENCE [LARGE SCALE GENOMIC DNA]</scope>
    <source>
        <strain evidence="2">Pbs1</strain>
    </source>
</reference>
<evidence type="ECO:0000313" key="2">
    <source>
        <dbReference type="EMBL" id="CAH0515661.1"/>
    </source>
</evidence>
<keyword evidence="3" id="KW-1185">Reference proteome</keyword>
<dbReference type="PANTHER" id="PTHR12837:SF0">
    <property type="entry name" value="POLY(ADP-RIBOSE) GLYCOHYDROLASE"/>
    <property type="match status" value="1"/>
</dbReference>
<sequence>MTLRLVTRYWLHETLRLGRWLRPNSNPFFEPPPRPKDLWLQYPIGYQDATGHDEVNGEKDMNMQDSSARSIFPRAVRLPCSPKFCFRGVVPLWPYIAAYLAQPIRNVHELAARLQLLTLSHSRRRLNCLEYAVNELLTTKEQTMFFKDVLPEMTRMVLALPQMFATPPPLLIPQEANGRVNLGSKNEAGSGSTEDNAREESQVVIQSHRFSKLEVLTLVCGCFFGIFPDQDIAKSGQILQSRRPRRQGDDTGNGIIQFPHFTAVRMFSAPGNMSKMVVLKGQKICCLLQYFLRVVPLAMSERNAFSTEVIDFARVAVHLPPFVHGPIGAEQSSKELFEILKNLSRAHCASQSAMNAHPRLYAATCVSDVLIEDLDKHLQVDFANKFAGGGVLSSGCVQEEIRFLLSPELLVSCLVFAKLEPHEAFVVHGTERYSTYEGYGGSFVYGGNFKDTTRLNSVSNGCVRRECVIVGIDATDYGSAQVQRQYERGHVWRDLLKAYTGFAYPEASDNEHCWPVASGNWGCGVFQGDRELKFLIQWLAASLHHRDLVYVLFQCDLDFQTKVNTLLRLVTSLKSREWDQQCGGVIQWLMDFLFHELRVEGESSVLTRAILSLERALVTLDVQDGIQEVTESKLKQLQPEKQAALPETNLLVLDTKVEVPVTITQREEQRSEAMKKKPKIMKKTFYQTTMEDIYKPK</sequence>
<dbReference type="InterPro" id="IPR046372">
    <property type="entry name" value="PARG_cat_C"/>
</dbReference>
<name>A0ABN8CTR5_9STRA</name>
<gene>
    <name evidence="2" type="ORF">PBS001_LOCUS2362</name>
</gene>
<comment type="caution">
    <text evidence="2">The sequence shown here is derived from an EMBL/GenBank/DDBJ whole genome shotgun (WGS) entry which is preliminary data.</text>
</comment>
<dbReference type="Pfam" id="PF05028">
    <property type="entry name" value="PARG_cat_C"/>
    <property type="match status" value="1"/>
</dbReference>
<accession>A0ABN8CTR5</accession>
<dbReference type="EMBL" id="CAKLCB010000127">
    <property type="protein sequence ID" value="CAH0515661.1"/>
    <property type="molecule type" value="Genomic_DNA"/>
</dbReference>
<evidence type="ECO:0000259" key="1">
    <source>
        <dbReference type="Pfam" id="PF05028"/>
    </source>
</evidence>
<feature type="domain" description="PARG catalytic Macro" evidence="1">
    <location>
        <begin position="359"/>
        <end position="554"/>
    </location>
</feature>
<organism evidence="2 3">
    <name type="scientific">Peronospora belbahrii</name>
    <dbReference type="NCBI Taxonomy" id="622444"/>
    <lineage>
        <taxon>Eukaryota</taxon>
        <taxon>Sar</taxon>
        <taxon>Stramenopiles</taxon>
        <taxon>Oomycota</taxon>
        <taxon>Peronosporomycetes</taxon>
        <taxon>Peronosporales</taxon>
        <taxon>Peronosporaceae</taxon>
        <taxon>Peronospora</taxon>
    </lineage>
</organism>
<dbReference type="PANTHER" id="PTHR12837">
    <property type="entry name" value="POLY ADP-RIBOSE GLYCOHYDROLASE"/>
    <property type="match status" value="1"/>
</dbReference>
<dbReference type="Proteomes" id="UP001158986">
    <property type="component" value="Unassembled WGS sequence"/>
</dbReference>
<evidence type="ECO:0000313" key="3">
    <source>
        <dbReference type="Proteomes" id="UP001158986"/>
    </source>
</evidence>